<keyword evidence="3" id="KW-0106">Calcium</keyword>
<reference evidence="6 7" key="1">
    <citation type="journal article" date="2016" name="DNA Res.">
        <title>The draft genome of MD-2 pineapple using hybrid error correction of long reads.</title>
        <authorList>
            <person name="Redwan R.M."/>
            <person name="Saidin A."/>
            <person name="Kumar S.V."/>
        </authorList>
    </citation>
    <scope>NUCLEOTIDE SEQUENCE [LARGE SCALE GENOMIC DNA]</scope>
    <source>
        <strain evidence="7">cv. MD2</strain>
        <tissue evidence="6">Leaf</tissue>
    </source>
</reference>
<sequence>MSRPAVYLLLAAALLLLLSASRNPRPGPHRLARTRAFGPDVLDLPTFRAKLGAAWESRSTGEFLGEADGSGGGGLSKEFCGEDGRLNATRRLACLFSLLDRHPTDGGISFDELEVWMKKQAMERLMYSAERVMKTHDKDGDGVVTLREYLSYLSDKEIDWSSTEHGKPGWWKEKFNSADKDGNGSLDVAEFNDFLHPEDSSNPEVQLWLQKEKLRELDDDKDGRLSFMEFRDQTHDFDRIFTAYETEKDGYSPHHLSNAEKKFQELDTNRDNFLTAEELKPIIHRLYPGELFYATHYTKYLMNEADDDGDGKLSLQEMLNHYLAFNNTVFEEGYYDGEDDDYDYHDELR</sequence>
<dbReference type="Proteomes" id="UP000092600">
    <property type="component" value="Unassembled WGS sequence"/>
</dbReference>
<feature type="chain" id="PRO_5008285627" evidence="4">
    <location>
        <begin position="21"/>
        <end position="349"/>
    </location>
</feature>
<evidence type="ECO:0000259" key="5">
    <source>
        <dbReference type="PROSITE" id="PS50222"/>
    </source>
</evidence>
<dbReference type="PANTHER" id="PTHR10827:SF98">
    <property type="entry name" value="45 KDA CALCIUM-BINDING PROTEIN"/>
    <property type="match status" value="1"/>
</dbReference>
<dbReference type="InterPro" id="IPR002048">
    <property type="entry name" value="EF_hand_dom"/>
</dbReference>
<feature type="domain" description="EF-hand" evidence="5">
    <location>
        <begin position="293"/>
        <end position="328"/>
    </location>
</feature>
<evidence type="ECO:0000256" key="1">
    <source>
        <dbReference type="ARBA" id="ARBA00022723"/>
    </source>
</evidence>
<dbReference type="InterPro" id="IPR011992">
    <property type="entry name" value="EF-hand-dom_pair"/>
</dbReference>
<dbReference type="GO" id="GO:0005783">
    <property type="term" value="C:endoplasmic reticulum"/>
    <property type="evidence" value="ECO:0007669"/>
    <property type="project" value="TreeGrafter"/>
</dbReference>
<dbReference type="SMART" id="SM00054">
    <property type="entry name" value="EFh"/>
    <property type="match status" value="5"/>
</dbReference>
<evidence type="ECO:0000313" key="6">
    <source>
        <dbReference type="EMBL" id="OAY71061.1"/>
    </source>
</evidence>
<organism evidence="6 7">
    <name type="scientific">Ananas comosus</name>
    <name type="common">Pineapple</name>
    <name type="synonym">Ananas ananas</name>
    <dbReference type="NCBI Taxonomy" id="4615"/>
    <lineage>
        <taxon>Eukaryota</taxon>
        <taxon>Viridiplantae</taxon>
        <taxon>Streptophyta</taxon>
        <taxon>Embryophyta</taxon>
        <taxon>Tracheophyta</taxon>
        <taxon>Spermatophyta</taxon>
        <taxon>Magnoliopsida</taxon>
        <taxon>Liliopsida</taxon>
        <taxon>Poales</taxon>
        <taxon>Bromeliaceae</taxon>
        <taxon>Bromelioideae</taxon>
        <taxon>Ananas</taxon>
    </lineage>
</organism>
<evidence type="ECO:0000256" key="3">
    <source>
        <dbReference type="ARBA" id="ARBA00022837"/>
    </source>
</evidence>
<evidence type="ECO:0000256" key="2">
    <source>
        <dbReference type="ARBA" id="ARBA00022737"/>
    </source>
</evidence>
<feature type="domain" description="EF-hand" evidence="5">
    <location>
        <begin position="166"/>
        <end position="201"/>
    </location>
</feature>
<dbReference type="PANTHER" id="PTHR10827">
    <property type="entry name" value="RETICULOCALBIN"/>
    <property type="match status" value="1"/>
</dbReference>
<dbReference type="STRING" id="4615.A0A199V2D4"/>
<keyword evidence="1" id="KW-0479">Metal-binding</keyword>
<evidence type="ECO:0000256" key="4">
    <source>
        <dbReference type="SAM" id="SignalP"/>
    </source>
</evidence>
<keyword evidence="4" id="KW-0732">Signal</keyword>
<dbReference type="PROSITE" id="PS00018">
    <property type="entry name" value="EF_HAND_1"/>
    <property type="match status" value="5"/>
</dbReference>
<evidence type="ECO:0000313" key="7">
    <source>
        <dbReference type="Proteomes" id="UP000092600"/>
    </source>
</evidence>
<dbReference type="SUPFAM" id="SSF47473">
    <property type="entry name" value="EF-hand"/>
    <property type="match status" value="2"/>
</dbReference>
<dbReference type="Pfam" id="PF13499">
    <property type="entry name" value="EF-hand_7"/>
    <property type="match status" value="2"/>
</dbReference>
<proteinExistence type="predicted"/>
<dbReference type="InterPro" id="IPR018247">
    <property type="entry name" value="EF_Hand_1_Ca_BS"/>
</dbReference>
<feature type="domain" description="EF-hand" evidence="5">
    <location>
        <begin position="129"/>
        <end position="159"/>
    </location>
</feature>
<accession>A0A199V2D4</accession>
<feature type="domain" description="EF-hand" evidence="5">
    <location>
        <begin position="254"/>
        <end position="289"/>
    </location>
</feature>
<dbReference type="AlphaFoldDB" id="A0A199V2D4"/>
<feature type="signal peptide" evidence="4">
    <location>
        <begin position="1"/>
        <end position="20"/>
    </location>
</feature>
<dbReference type="PROSITE" id="PS50222">
    <property type="entry name" value="EF_HAND_2"/>
    <property type="match status" value="5"/>
</dbReference>
<dbReference type="EMBL" id="LSRQ01003654">
    <property type="protein sequence ID" value="OAY71061.1"/>
    <property type="molecule type" value="Genomic_DNA"/>
</dbReference>
<name>A0A199V2D4_ANACO</name>
<comment type="caution">
    <text evidence="6">The sequence shown here is derived from an EMBL/GenBank/DDBJ whole genome shotgun (WGS) entry which is preliminary data.</text>
</comment>
<keyword evidence="2" id="KW-0677">Repeat</keyword>
<dbReference type="Gene3D" id="1.10.238.10">
    <property type="entry name" value="EF-hand"/>
    <property type="match status" value="2"/>
</dbReference>
<gene>
    <name evidence="6" type="ORF">ACMD2_10059</name>
</gene>
<dbReference type="GO" id="GO:0005509">
    <property type="term" value="F:calcium ion binding"/>
    <property type="evidence" value="ECO:0007669"/>
    <property type="project" value="InterPro"/>
</dbReference>
<protein>
    <submittedName>
        <fullName evidence="6">Calumenin-A</fullName>
    </submittedName>
</protein>
<feature type="domain" description="EF-hand" evidence="5">
    <location>
        <begin position="211"/>
        <end position="240"/>
    </location>
</feature>